<accession>L0K4F4</accession>
<dbReference type="HOGENOM" id="CLU_3263899_0_0_2"/>
<organism evidence="1 2">
    <name type="scientific">Natronococcus occultus SP4</name>
    <dbReference type="NCBI Taxonomy" id="694430"/>
    <lineage>
        <taxon>Archaea</taxon>
        <taxon>Methanobacteriati</taxon>
        <taxon>Methanobacteriota</taxon>
        <taxon>Stenosarchaea group</taxon>
        <taxon>Halobacteria</taxon>
        <taxon>Halobacteriales</taxon>
        <taxon>Natrialbaceae</taxon>
        <taxon>Natronococcus</taxon>
    </lineage>
</organism>
<evidence type="ECO:0000313" key="2">
    <source>
        <dbReference type="Proteomes" id="UP000010878"/>
    </source>
</evidence>
<dbReference type="AlphaFoldDB" id="L0K4F4"/>
<dbReference type="STRING" id="694430.Natoc_3250"/>
<dbReference type="EMBL" id="CP003929">
    <property type="protein sequence ID" value="AGB38988.1"/>
    <property type="molecule type" value="Genomic_DNA"/>
</dbReference>
<sequence>MVGRLLAVLTLALLLLFLAGGPAVAEFTASQLCGPLESIQC</sequence>
<dbReference type="KEGG" id="nou:Natoc_3250"/>
<dbReference type="RefSeq" id="WP_015322427.1">
    <property type="nucleotide sequence ID" value="NC_019974.1"/>
</dbReference>
<protein>
    <submittedName>
        <fullName evidence="1">Uncharacterized protein</fullName>
    </submittedName>
</protein>
<dbReference type="GeneID" id="80458436"/>
<gene>
    <name evidence="1" type="ORF">Natoc_3250</name>
</gene>
<reference evidence="1 2" key="1">
    <citation type="submission" date="2012-11" db="EMBL/GenBank/DDBJ databases">
        <title>FINISHED of Natronococcus occultus SP4, DSM 3396.</title>
        <authorList>
            <consortium name="DOE Joint Genome Institute"/>
            <person name="Eisen J."/>
            <person name="Huntemann M."/>
            <person name="Wei C.-L."/>
            <person name="Han J."/>
            <person name="Detter J.C."/>
            <person name="Han C."/>
            <person name="Tapia R."/>
            <person name="Chen A."/>
            <person name="Kyrpides N."/>
            <person name="Mavromatis K."/>
            <person name="Markowitz V."/>
            <person name="Szeto E."/>
            <person name="Ivanova N."/>
            <person name="Mikhailova N."/>
            <person name="Ovchinnikova G."/>
            <person name="Pagani I."/>
            <person name="Pati A."/>
            <person name="Goodwin L."/>
            <person name="Nordberg H.P."/>
            <person name="Cantor M.N."/>
            <person name="Hua S.X."/>
            <person name="Woyke T."/>
            <person name="Eisen J."/>
            <person name="Klenk H.-P."/>
            <person name="Klenk H.-P."/>
        </authorList>
    </citation>
    <scope>NUCLEOTIDE SEQUENCE [LARGE SCALE GENOMIC DNA]</scope>
    <source>
        <strain evidence="1 2">SP4</strain>
    </source>
</reference>
<keyword evidence="2" id="KW-1185">Reference proteome</keyword>
<dbReference type="Proteomes" id="UP000010878">
    <property type="component" value="Chromosome"/>
</dbReference>
<name>L0K4F4_9EURY</name>
<proteinExistence type="predicted"/>
<evidence type="ECO:0000313" key="1">
    <source>
        <dbReference type="EMBL" id="AGB38988.1"/>
    </source>
</evidence>